<protein>
    <submittedName>
        <fullName evidence="5">Lrp/AsnC family transcriptional regulator</fullName>
    </submittedName>
</protein>
<dbReference type="Gene3D" id="1.10.10.10">
    <property type="entry name" value="Winged helix-like DNA-binding domain superfamily/Winged helix DNA-binding domain"/>
    <property type="match status" value="2"/>
</dbReference>
<evidence type="ECO:0000259" key="4">
    <source>
        <dbReference type="PROSITE" id="PS50956"/>
    </source>
</evidence>
<dbReference type="EMBL" id="JAVALS010000012">
    <property type="protein sequence ID" value="MDP5228289.1"/>
    <property type="molecule type" value="Genomic_DNA"/>
</dbReference>
<evidence type="ECO:0000313" key="5">
    <source>
        <dbReference type="EMBL" id="MDP5228289.1"/>
    </source>
</evidence>
<organism evidence="5 6">
    <name type="scientific">Arthrobacter horti</name>
    <dbReference type="NCBI Taxonomy" id="3068273"/>
    <lineage>
        <taxon>Bacteria</taxon>
        <taxon>Bacillati</taxon>
        <taxon>Actinomycetota</taxon>
        <taxon>Actinomycetes</taxon>
        <taxon>Micrococcales</taxon>
        <taxon>Micrococcaceae</taxon>
        <taxon>Arthrobacter</taxon>
    </lineage>
</organism>
<proteinExistence type="predicted"/>
<dbReference type="InterPro" id="IPR036390">
    <property type="entry name" value="WH_DNA-bd_sf"/>
</dbReference>
<dbReference type="InterPro" id="IPR011008">
    <property type="entry name" value="Dimeric_a/b-barrel"/>
</dbReference>
<dbReference type="RefSeq" id="WP_305997332.1">
    <property type="nucleotide sequence ID" value="NZ_JAVALS010000012.1"/>
</dbReference>
<dbReference type="PANTHER" id="PTHR30154">
    <property type="entry name" value="LEUCINE-RESPONSIVE REGULATORY PROTEIN"/>
    <property type="match status" value="1"/>
</dbReference>
<dbReference type="SUPFAM" id="SSF54909">
    <property type="entry name" value="Dimeric alpha+beta barrel"/>
    <property type="match status" value="2"/>
</dbReference>
<evidence type="ECO:0000256" key="1">
    <source>
        <dbReference type="ARBA" id="ARBA00023015"/>
    </source>
</evidence>
<reference evidence="5 6" key="1">
    <citation type="submission" date="2023-08" db="EMBL/GenBank/DDBJ databases">
        <title>Arthrobacter horti sp. nov., isolated from forest soil.</title>
        <authorList>
            <person name="Park M."/>
        </authorList>
    </citation>
    <scope>NUCLEOTIDE SEQUENCE [LARGE SCALE GENOMIC DNA]</scope>
    <source>
        <strain evidence="5 6">YJM1</strain>
    </source>
</reference>
<dbReference type="SMART" id="SM00344">
    <property type="entry name" value="HTH_ASNC"/>
    <property type="match status" value="2"/>
</dbReference>
<feature type="domain" description="HTH asnC-type" evidence="4">
    <location>
        <begin position="176"/>
        <end position="236"/>
    </location>
</feature>
<comment type="caution">
    <text evidence="5">The sequence shown here is derived from an EMBL/GenBank/DDBJ whole genome shotgun (WGS) entry which is preliminary data.</text>
</comment>
<gene>
    <name evidence="5" type="ORF">Q9R02_14085</name>
</gene>
<dbReference type="PANTHER" id="PTHR30154:SF34">
    <property type="entry name" value="TRANSCRIPTIONAL REGULATOR AZLB"/>
    <property type="match status" value="1"/>
</dbReference>
<accession>A0ABT9IT43</accession>
<dbReference type="InterPro" id="IPR019887">
    <property type="entry name" value="Tscrpt_reg_AsnC/Lrp_C"/>
</dbReference>
<dbReference type="InterPro" id="IPR019885">
    <property type="entry name" value="Tscrpt_reg_HTH_AsnC-type_CS"/>
</dbReference>
<keyword evidence="3" id="KW-0804">Transcription</keyword>
<dbReference type="SUPFAM" id="SSF46785">
    <property type="entry name" value="Winged helix' DNA-binding domain"/>
    <property type="match status" value="2"/>
</dbReference>
<dbReference type="Pfam" id="PF01037">
    <property type="entry name" value="AsnC_trans_reg"/>
    <property type="match status" value="2"/>
</dbReference>
<dbReference type="InterPro" id="IPR036388">
    <property type="entry name" value="WH-like_DNA-bd_sf"/>
</dbReference>
<keyword evidence="1" id="KW-0805">Transcription regulation</keyword>
<dbReference type="PROSITE" id="PS50956">
    <property type="entry name" value="HTH_ASNC_2"/>
    <property type="match status" value="1"/>
</dbReference>
<dbReference type="InterPro" id="IPR000485">
    <property type="entry name" value="AsnC-type_HTH_dom"/>
</dbReference>
<evidence type="ECO:0000313" key="6">
    <source>
        <dbReference type="Proteomes" id="UP001232725"/>
    </source>
</evidence>
<dbReference type="InterPro" id="IPR019888">
    <property type="entry name" value="Tscrpt_reg_AsnC-like"/>
</dbReference>
<dbReference type="PROSITE" id="PS00519">
    <property type="entry name" value="HTH_ASNC_1"/>
    <property type="match status" value="1"/>
</dbReference>
<sequence>MVMLTPVHELDDLDRRIVAALQVNGRASWRRIADVLGEPFRTVTRRGIALLESGAVRIAGLVSLAATHLVEVHCEPSRLVAIAETLAEGPDVTFLYALTGPTRILLEVQESPGRLSDLVLEELPGIEGVTQVDASPVLEYYRTVADWHPGPITAAEVEALQETVPPVTRRPATGLLDDIDQTLVRLLVEDGRVPTSELGEAVALSAPAVRRRLASLLEEGMLSVRAIVEPVDIGLPVEAVIWIRTAPTAVAEVGRLVSAEPGVRYAAMTMGEFQLMVNVTLAGLDDLRRFITASEWASQALAMRTSMVVGSYKRGGVRAAR</sequence>
<evidence type="ECO:0000256" key="3">
    <source>
        <dbReference type="ARBA" id="ARBA00023163"/>
    </source>
</evidence>
<dbReference type="Pfam" id="PF13404">
    <property type="entry name" value="HTH_AsnC-type"/>
    <property type="match status" value="2"/>
</dbReference>
<name>A0ABT9IT43_9MICC</name>
<evidence type="ECO:0000256" key="2">
    <source>
        <dbReference type="ARBA" id="ARBA00023125"/>
    </source>
</evidence>
<keyword evidence="6" id="KW-1185">Reference proteome</keyword>
<keyword evidence="2" id="KW-0238">DNA-binding</keyword>
<dbReference type="Gene3D" id="3.30.70.920">
    <property type="match status" value="2"/>
</dbReference>
<dbReference type="Proteomes" id="UP001232725">
    <property type="component" value="Unassembled WGS sequence"/>
</dbReference>
<dbReference type="PRINTS" id="PR00033">
    <property type="entry name" value="HTHASNC"/>
</dbReference>